<feature type="region of interest" description="Disordered" evidence="2">
    <location>
        <begin position="32"/>
        <end position="56"/>
    </location>
</feature>
<dbReference type="EMBL" id="BMSV01000008">
    <property type="protein sequence ID" value="GGQ19775.1"/>
    <property type="molecule type" value="Genomic_DNA"/>
</dbReference>
<dbReference type="Proteomes" id="UP000654123">
    <property type="component" value="Unassembled WGS sequence"/>
</dbReference>
<keyword evidence="6" id="KW-1185">Reference proteome</keyword>
<dbReference type="RefSeq" id="WP_189536401.1">
    <property type="nucleotide sequence ID" value="NZ_BMSV01000008.1"/>
</dbReference>
<dbReference type="SMART" id="SM00644">
    <property type="entry name" value="Ami_2"/>
    <property type="match status" value="1"/>
</dbReference>
<dbReference type="AlphaFoldDB" id="A0A918EL20"/>
<dbReference type="SMART" id="SM00701">
    <property type="entry name" value="PGRP"/>
    <property type="match status" value="1"/>
</dbReference>
<evidence type="ECO:0000259" key="3">
    <source>
        <dbReference type="SMART" id="SM00644"/>
    </source>
</evidence>
<feature type="domain" description="N-acetylmuramoyl-L-alanine amidase" evidence="3">
    <location>
        <begin position="72"/>
        <end position="235"/>
    </location>
</feature>
<proteinExistence type="inferred from homology"/>
<reference evidence="5" key="1">
    <citation type="journal article" date="2014" name="Int. J. Syst. Evol. Microbiol.">
        <title>Complete genome sequence of Corynebacterium casei LMG S-19264T (=DSM 44701T), isolated from a smear-ripened cheese.</title>
        <authorList>
            <consortium name="US DOE Joint Genome Institute (JGI-PGF)"/>
            <person name="Walter F."/>
            <person name="Albersmeier A."/>
            <person name="Kalinowski J."/>
            <person name="Ruckert C."/>
        </authorList>
    </citation>
    <scope>NUCLEOTIDE SEQUENCE</scope>
    <source>
        <strain evidence="5">JCM 4335</strain>
    </source>
</reference>
<evidence type="ECO:0000256" key="1">
    <source>
        <dbReference type="ARBA" id="ARBA00007553"/>
    </source>
</evidence>
<dbReference type="GO" id="GO:0008745">
    <property type="term" value="F:N-acetylmuramoyl-L-alanine amidase activity"/>
    <property type="evidence" value="ECO:0007669"/>
    <property type="project" value="InterPro"/>
</dbReference>
<reference evidence="5" key="2">
    <citation type="submission" date="2020-09" db="EMBL/GenBank/DDBJ databases">
        <authorList>
            <person name="Sun Q."/>
            <person name="Ohkuma M."/>
        </authorList>
    </citation>
    <scope>NUCLEOTIDE SEQUENCE</scope>
    <source>
        <strain evidence="5">JCM 4335</strain>
    </source>
</reference>
<evidence type="ECO:0000313" key="6">
    <source>
        <dbReference type="Proteomes" id="UP000654123"/>
    </source>
</evidence>
<dbReference type="InterPro" id="IPR002502">
    <property type="entry name" value="Amidase_domain"/>
</dbReference>
<organism evidence="5 6">
    <name type="scientific">Streptomyces roseolilacinus</name>
    <dbReference type="NCBI Taxonomy" id="66904"/>
    <lineage>
        <taxon>Bacteria</taxon>
        <taxon>Bacillati</taxon>
        <taxon>Actinomycetota</taxon>
        <taxon>Actinomycetes</taxon>
        <taxon>Kitasatosporales</taxon>
        <taxon>Streptomycetaceae</taxon>
        <taxon>Streptomyces</taxon>
    </lineage>
</organism>
<evidence type="ECO:0000313" key="5">
    <source>
        <dbReference type="EMBL" id="GGQ19775.1"/>
    </source>
</evidence>
<dbReference type="InterPro" id="IPR036505">
    <property type="entry name" value="Amidase/PGRP_sf"/>
</dbReference>
<dbReference type="SUPFAM" id="SSF55846">
    <property type="entry name" value="N-acetylmuramoyl-L-alanine amidase-like"/>
    <property type="match status" value="1"/>
</dbReference>
<feature type="domain" description="Peptidoglycan recognition protein family" evidence="4">
    <location>
        <begin position="58"/>
        <end position="207"/>
    </location>
</feature>
<protein>
    <recommendedName>
        <fullName evidence="7">N-acetylmuramoyl-L-alanine amidase</fullName>
    </recommendedName>
</protein>
<comment type="similarity">
    <text evidence="1">Belongs to the N-acetylmuramoyl-L-alanine amidase 2 family.</text>
</comment>
<dbReference type="PANTHER" id="PTHR11022">
    <property type="entry name" value="PEPTIDOGLYCAN RECOGNITION PROTEIN"/>
    <property type="match status" value="1"/>
</dbReference>
<feature type="compositionally biased region" description="Low complexity" evidence="2">
    <location>
        <begin position="32"/>
        <end position="42"/>
    </location>
</feature>
<dbReference type="InterPro" id="IPR015510">
    <property type="entry name" value="PGRP"/>
</dbReference>
<dbReference type="Gene3D" id="3.40.80.10">
    <property type="entry name" value="Peptidoglycan recognition protein-like"/>
    <property type="match status" value="1"/>
</dbReference>
<evidence type="ECO:0008006" key="7">
    <source>
        <dbReference type="Google" id="ProtNLM"/>
    </source>
</evidence>
<dbReference type="GO" id="GO:0009253">
    <property type="term" value="P:peptidoglycan catabolic process"/>
    <property type="evidence" value="ECO:0007669"/>
    <property type="project" value="InterPro"/>
</dbReference>
<sequence>MRLPQTRGARAVTSLAVLGALVAANLVLGPSSGPRGSGAARPEGAAPQRAAHHQGPRPVIVPRTAWRAQTVSTAPAARYAPAVRAAVIHHTSTPNGYDCASVPGTLRDLYAGHAYARDWDDIGYNFLVDACGTIYEGRAGGVDRAVIGAHTKGFNEGTVGIAAIGTFSEGARVPEPMLDAIARLVAWKLDPYGADPRGTVTLVSTSDESRFPEGTTAVLPVVGGHMDGYATRCPGTALYARLADISARAARLQRR</sequence>
<name>A0A918EL20_9ACTN</name>
<dbReference type="Pfam" id="PF01510">
    <property type="entry name" value="Amidase_2"/>
    <property type="match status" value="1"/>
</dbReference>
<dbReference type="CDD" id="cd06583">
    <property type="entry name" value="PGRP"/>
    <property type="match status" value="1"/>
</dbReference>
<comment type="caution">
    <text evidence="5">The sequence shown here is derived from an EMBL/GenBank/DDBJ whole genome shotgun (WGS) entry which is preliminary data.</text>
</comment>
<dbReference type="PANTHER" id="PTHR11022:SF41">
    <property type="entry name" value="PEPTIDOGLYCAN-RECOGNITION PROTEIN LC-RELATED"/>
    <property type="match status" value="1"/>
</dbReference>
<evidence type="ECO:0000256" key="2">
    <source>
        <dbReference type="SAM" id="MobiDB-lite"/>
    </source>
</evidence>
<gene>
    <name evidence="5" type="ORF">GCM10010249_43130</name>
</gene>
<dbReference type="GO" id="GO:0008270">
    <property type="term" value="F:zinc ion binding"/>
    <property type="evidence" value="ECO:0007669"/>
    <property type="project" value="InterPro"/>
</dbReference>
<accession>A0A918EL20</accession>
<dbReference type="InterPro" id="IPR006619">
    <property type="entry name" value="PGRP_domain_met/bac"/>
</dbReference>
<evidence type="ECO:0000259" key="4">
    <source>
        <dbReference type="SMART" id="SM00701"/>
    </source>
</evidence>